<evidence type="ECO:0000313" key="2">
    <source>
        <dbReference type="Proteomes" id="UP000603940"/>
    </source>
</evidence>
<evidence type="ECO:0000313" key="1">
    <source>
        <dbReference type="EMBL" id="MBC9176761.1"/>
    </source>
</evidence>
<accession>A0ABR7R4W4</accession>
<dbReference type="EMBL" id="JACTUZ010000019">
    <property type="protein sequence ID" value="MBC9176761.1"/>
    <property type="molecule type" value="Genomic_DNA"/>
</dbReference>
<sequence length="239" mass="25875">MSGSAFSRQVNAFVSRNLSPAEQSKILARVAREGRDELIRSGRASPSYRTFVDGREGADEASVKPDGAIVYRFSVIGEAAAFAMAYLRARSPVRGGKFRDSWIYAIGAEGYTSGPARGTYHNGAKVAASFNAGSAAGARIIRQGSFDPQKVGAGVGEILITNLQPYERLQDVQLAGNRRLRFSVPPNMVDDAAVAVRRRFPTLDARRVYTVHFPGQYILKTGQKAGRPVENPALVISVR</sequence>
<name>A0ABR7R4W4_9PROT</name>
<reference evidence="1 2" key="1">
    <citation type="journal article" date="2009" name="Int. J. Syst. Evol. Microbiol.">
        <title>Transfer of Teichococcus ludipueritiae and Muricoccus roseus to the genus Roseomonas, as Roseomonas ludipueritiae comb. nov. and Roseomonas rosea comb. nov., respectively, and emended description of the genus Roseomonas.</title>
        <authorList>
            <person name="Sanchez-Porro C."/>
            <person name="Gallego V."/>
            <person name="Busse H.J."/>
            <person name="Kampfer P."/>
            <person name="Ventosa A."/>
        </authorList>
    </citation>
    <scope>NUCLEOTIDE SEQUENCE [LARGE SCALE GENOMIC DNA]</scope>
    <source>
        <strain evidence="1 2">DSM 14915</strain>
    </source>
</reference>
<protein>
    <submittedName>
        <fullName evidence="1">HK97 gp10 family phage protein</fullName>
    </submittedName>
</protein>
<gene>
    <name evidence="1" type="ORF">IBL25_07365</name>
</gene>
<organism evidence="1 2">
    <name type="scientific">Pseudoroseomonas ludipueritiae</name>
    <dbReference type="NCBI Taxonomy" id="198093"/>
    <lineage>
        <taxon>Bacteria</taxon>
        <taxon>Pseudomonadati</taxon>
        <taxon>Pseudomonadota</taxon>
        <taxon>Alphaproteobacteria</taxon>
        <taxon>Acetobacterales</taxon>
        <taxon>Acetobacteraceae</taxon>
        <taxon>Pseudoroseomonas</taxon>
    </lineage>
</organism>
<comment type="caution">
    <text evidence="1">The sequence shown here is derived from an EMBL/GenBank/DDBJ whole genome shotgun (WGS) entry which is preliminary data.</text>
</comment>
<keyword evidence="2" id="KW-1185">Reference proteome</keyword>
<dbReference type="Proteomes" id="UP000603940">
    <property type="component" value="Unassembled WGS sequence"/>
</dbReference>
<dbReference type="RefSeq" id="WP_187777907.1">
    <property type="nucleotide sequence ID" value="NZ_JACTUZ010000019.1"/>
</dbReference>
<proteinExistence type="predicted"/>